<dbReference type="SUPFAM" id="SSF53649">
    <property type="entry name" value="Alkaline phosphatase-like"/>
    <property type="match status" value="1"/>
</dbReference>
<evidence type="ECO:0000313" key="1">
    <source>
        <dbReference type="EMBL" id="MFC5501746.1"/>
    </source>
</evidence>
<dbReference type="PANTHER" id="PTHR10151">
    <property type="entry name" value="ECTONUCLEOTIDE PYROPHOSPHATASE/PHOSPHODIESTERASE"/>
    <property type="match status" value="1"/>
</dbReference>
<dbReference type="InterPro" id="IPR002591">
    <property type="entry name" value="Phosphodiest/P_Trfase"/>
</dbReference>
<sequence>MLPAAKSHRFSLADVLPNCLDAVLGRRGALGLAPVTHAVVLLADGLGMTALTPRAGHARTFASRLGVDPTISSVFPTTTAAALATLTTGRPPGEHGLVGYTVLDAANDRVVNQLTGWDESMTPDWQRCPTIFERAQAAGVASLAIGPARYRESGFTRAVLRGAEYHSAGSIPERLARAHEAFSGPPALIYVYVPELDSASHAHGLESPNWLAALEELDAAVGRFVPGLGPAHGLLVTADHGVIDVPHAAQRLVAPELLDGVRHVAGEPRCLQLHLEPGESAEQHAERWRAVEGPRAWVATRGEAVAAGWFGEVASEVLPRIGEVLIAARKRVAYYVDPDDRGRAMIGQHGSLSPDETAIPLLRFGAFA</sequence>
<accession>A0ABW0NP86</accession>
<evidence type="ECO:0000313" key="2">
    <source>
        <dbReference type="Proteomes" id="UP001596039"/>
    </source>
</evidence>
<dbReference type="PANTHER" id="PTHR10151:SF120">
    <property type="entry name" value="BIS(5'-ADENOSYL)-TRIPHOSPHATASE"/>
    <property type="match status" value="1"/>
</dbReference>
<keyword evidence="2" id="KW-1185">Reference proteome</keyword>
<dbReference type="EMBL" id="JBHSMG010000001">
    <property type="protein sequence ID" value="MFC5501746.1"/>
    <property type="molecule type" value="Genomic_DNA"/>
</dbReference>
<dbReference type="Proteomes" id="UP001596039">
    <property type="component" value="Unassembled WGS sequence"/>
</dbReference>
<protein>
    <submittedName>
        <fullName evidence="1">Alkaline phosphatase family protein</fullName>
    </submittedName>
</protein>
<proteinExistence type="predicted"/>
<reference evidence="2" key="1">
    <citation type="journal article" date="2019" name="Int. J. Syst. Evol. Microbiol.">
        <title>The Global Catalogue of Microorganisms (GCM) 10K type strain sequencing project: providing services to taxonomists for standard genome sequencing and annotation.</title>
        <authorList>
            <consortium name="The Broad Institute Genomics Platform"/>
            <consortium name="The Broad Institute Genome Sequencing Center for Infectious Disease"/>
            <person name="Wu L."/>
            <person name="Ma J."/>
        </authorList>
    </citation>
    <scope>NUCLEOTIDE SEQUENCE [LARGE SCALE GENOMIC DNA]</scope>
    <source>
        <strain evidence="2">CGMCC 4.6997</strain>
    </source>
</reference>
<dbReference type="Pfam" id="PF01663">
    <property type="entry name" value="Phosphodiest"/>
    <property type="match status" value="1"/>
</dbReference>
<gene>
    <name evidence="1" type="ORF">ACFPJ4_05765</name>
</gene>
<comment type="caution">
    <text evidence="1">The sequence shown here is derived from an EMBL/GenBank/DDBJ whole genome shotgun (WGS) entry which is preliminary data.</text>
</comment>
<dbReference type="Gene3D" id="3.40.720.10">
    <property type="entry name" value="Alkaline Phosphatase, subunit A"/>
    <property type="match status" value="1"/>
</dbReference>
<dbReference type="RefSeq" id="WP_386739339.1">
    <property type="nucleotide sequence ID" value="NZ_JBHSMG010000001.1"/>
</dbReference>
<organism evidence="1 2">
    <name type="scientific">Lysinimonas soli</name>
    <dbReference type="NCBI Taxonomy" id="1074233"/>
    <lineage>
        <taxon>Bacteria</taxon>
        <taxon>Bacillati</taxon>
        <taxon>Actinomycetota</taxon>
        <taxon>Actinomycetes</taxon>
        <taxon>Micrococcales</taxon>
        <taxon>Microbacteriaceae</taxon>
        <taxon>Lysinimonas</taxon>
    </lineage>
</organism>
<name>A0ABW0NP86_9MICO</name>
<dbReference type="InterPro" id="IPR017850">
    <property type="entry name" value="Alkaline_phosphatase_core_sf"/>
</dbReference>